<gene>
    <name evidence="2" type="ORF">PanWU01x14_191820</name>
</gene>
<proteinExistence type="predicted"/>
<keyword evidence="1" id="KW-0732">Signal</keyword>
<feature type="chain" id="PRO_5015163598" evidence="1">
    <location>
        <begin position="25"/>
        <end position="88"/>
    </location>
</feature>
<dbReference type="AlphaFoldDB" id="A0A2P5C1P5"/>
<keyword evidence="3" id="KW-1185">Reference proteome</keyword>
<reference evidence="3" key="1">
    <citation type="submission" date="2016-06" db="EMBL/GenBank/DDBJ databases">
        <title>Parallel loss of symbiosis genes in relatives of nitrogen-fixing non-legume Parasponia.</title>
        <authorList>
            <person name="Van Velzen R."/>
            <person name="Holmer R."/>
            <person name="Bu F."/>
            <person name="Rutten L."/>
            <person name="Van Zeijl A."/>
            <person name="Liu W."/>
            <person name="Santuari L."/>
            <person name="Cao Q."/>
            <person name="Sharma T."/>
            <person name="Shen D."/>
            <person name="Roswanjaya Y."/>
            <person name="Wardhani T."/>
            <person name="Kalhor M.S."/>
            <person name="Jansen J."/>
            <person name="Van den Hoogen J."/>
            <person name="Gungor B."/>
            <person name="Hartog M."/>
            <person name="Hontelez J."/>
            <person name="Verver J."/>
            <person name="Yang W.-C."/>
            <person name="Schijlen E."/>
            <person name="Repin R."/>
            <person name="Schilthuizen M."/>
            <person name="Schranz E."/>
            <person name="Heidstra R."/>
            <person name="Miyata K."/>
            <person name="Fedorova E."/>
            <person name="Kohlen W."/>
            <person name="Bisseling T."/>
            <person name="Smit S."/>
            <person name="Geurts R."/>
        </authorList>
    </citation>
    <scope>NUCLEOTIDE SEQUENCE [LARGE SCALE GENOMIC DNA]</scope>
    <source>
        <strain evidence="3">cv. WU1-14</strain>
    </source>
</reference>
<sequence length="88" mass="9623">MAKLQSHPLFSSAVLCFLFPSYVRLPLEESVTGEVKHGQDFVRTLATATASAGPGRRPYTELVKHNFLELHASANLDVNPLSIRGDSN</sequence>
<organism evidence="2 3">
    <name type="scientific">Parasponia andersonii</name>
    <name type="common">Sponia andersonii</name>
    <dbReference type="NCBI Taxonomy" id="3476"/>
    <lineage>
        <taxon>Eukaryota</taxon>
        <taxon>Viridiplantae</taxon>
        <taxon>Streptophyta</taxon>
        <taxon>Embryophyta</taxon>
        <taxon>Tracheophyta</taxon>
        <taxon>Spermatophyta</taxon>
        <taxon>Magnoliopsida</taxon>
        <taxon>eudicotyledons</taxon>
        <taxon>Gunneridae</taxon>
        <taxon>Pentapetalae</taxon>
        <taxon>rosids</taxon>
        <taxon>fabids</taxon>
        <taxon>Rosales</taxon>
        <taxon>Cannabaceae</taxon>
        <taxon>Parasponia</taxon>
    </lineage>
</organism>
<name>A0A2P5C1P5_PARAD</name>
<evidence type="ECO:0000313" key="3">
    <source>
        <dbReference type="Proteomes" id="UP000237105"/>
    </source>
</evidence>
<dbReference type="EMBL" id="JXTB01000188">
    <property type="protein sequence ID" value="PON54936.1"/>
    <property type="molecule type" value="Genomic_DNA"/>
</dbReference>
<evidence type="ECO:0000256" key="1">
    <source>
        <dbReference type="SAM" id="SignalP"/>
    </source>
</evidence>
<accession>A0A2P5C1P5</accession>
<dbReference type="Proteomes" id="UP000237105">
    <property type="component" value="Unassembled WGS sequence"/>
</dbReference>
<comment type="caution">
    <text evidence="2">The sequence shown here is derived from an EMBL/GenBank/DDBJ whole genome shotgun (WGS) entry which is preliminary data.</text>
</comment>
<evidence type="ECO:0000313" key="2">
    <source>
        <dbReference type="EMBL" id="PON54936.1"/>
    </source>
</evidence>
<protein>
    <submittedName>
        <fullName evidence="2">Uncharacterized protein</fullName>
    </submittedName>
</protein>
<feature type="signal peptide" evidence="1">
    <location>
        <begin position="1"/>
        <end position="24"/>
    </location>
</feature>